<dbReference type="EMBL" id="CAMGYJ010000008">
    <property type="protein sequence ID" value="CAI0455241.1"/>
    <property type="molecule type" value="Genomic_DNA"/>
</dbReference>
<dbReference type="Proteomes" id="UP001154282">
    <property type="component" value="Unassembled WGS sequence"/>
</dbReference>
<keyword evidence="2" id="KW-1185">Reference proteome</keyword>
<reference evidence="1" key="1">
    <citation type="submission" date="2022-08" db="EMBL/GenBank/DDBJ databases">
        <authorList>
            <person name="Gutierrez-Valencia J."/>
        </authorList>
    </citation>
    <scope>NUCLEOTIDE SEQUENCE</scope>
</reference>
<name>A0AAV0NA72_9ROSI</name>
<evidence type="ECO:0000313" key="1">
    <source>
        <dbReference type="EMBL" id="CAI0455241.1"/>
    </source>
</evidence>
<accession>A0AAV0NA72</accession>
<protein>
    <submittedName>
        <fullName evidence="1">Uncharacterized protein</fullName>
    </submittedName>
</protein>
<dbReference type="AlphaFoldDB" id="A0AAV0NA72"/>
<comment type="caution">
    <text evidence="1">The sequence shown here is derived from an EMBL/GenBank/DDBJ whole genome shotgun (WGS) entry which is preliminary data.</text>
</comment>
<feature type="non-terminal residue" evidence="1">
    <location>
        <position position="67"/>
    </location>
</feature>
<evidence type="ECO:0000313" key="2">
    <source>
        <dbReference type="Proteomes" id="UP001154282"/>
    </source>
</evidence>
<organism evidence="1 2">
    <name type="scientific">Linum tenue</name>
    <dbReference type="NCBI Taxonomy" id="586396"/>
    <lineage>
        <taxon>Eukaryota</taxon>
        <taxon>Viridiplantae</taxon>
        <taxon>Streptophyta</taxon>
        <taxon>Embryophyta</taxon>
        <taxon>Tracheophyta</taxon>
        <taxon>Spermatophyta</taxon>
        <taxon>Magnoliopsida</taxon>
        <taxon>eudicotyledons</taxon>
        <taxon>Gunneridae</taxon>
        <taxon>Pentapetalae</taxon>
        <taxon>rosids</taxon>
        <taxon>fabids</taxon>
        <taxon>Malpighiales</taxon>
        <taxon>Linaceae</taxon>
        <taxon>Linum</taxon>
    </lineage>
</organism>
<gene>
    <name evidence="1" type="ORF">LITE_LOCUS32262</name>
</gene>
<sequence>MRSWVWRNSLASSGEETTTVEVSPSWSCIRGPCSTASSISRRWGKVGPIRLCRFPSMGSFLGPGGSV</sequence>
<proteinExistence type="predicted"/>